<sequence length="536" mass="57637">MNFYQVSLLLCLAAVGAAIVRAFKQPIIIGYLLAGLILANTGVINLDYSESLSGLGQIGVALLLFLVGLEMNISELPSIGRASIMTGFGQIAFTSILGFLLASALGYGPLVAVYIAIALTFSSTIIIVKLLGEKNDLGSLYGKISVGFLLVQDFFAVLVLMFLAGIRSGDTSAVSMILLFVKGTILLALVWHLSKKVIPNLFEKVLGSSPELLFVGSIAWVLGVASLVGGPLGFTLEVGGFLAGLALANLPEHLEVASRVRPLRDFFLALFFLYLGTTLNLTGSGAVILPAIVFSVFVLVGNPVIVLSIMGFLGYRRRTSFLASVTVAQISEFSLIIMAMGLTLGHVGDSDMSTVVLVGIITMTASTYLILNSEKIFERIKNLLLVFERNSTGEPKLNLTGQYKDHVVLFGIHRTGQVLANYFEKAKMPFVSVDFNPEFHPVVFGDMGDPEILDALSLEKAKLIISTVPTLDDNEKLLEYVRNKKIATKVITSAKTKSDAEVLKKLGADMVVVPEVVAGVYLRGLLKRKLEAKKPL</sequence>
<feature type="transmembrane region" description="Helical" evidence="7">
    <location>
        <begin position="263"/>
        <end position="281"/>
    </location>
</feature>
<evidence type="ECO:0000256" key="1">
    <source>
        <dbReference type="ARBA" id="ARBA00004141"/>
    </source>
</evidence>
<evidence type="ECO:0000259" key="8">
    <source>
        <dbReference type="Pfam" id="PF00999"/>
    </source>
</evidence>
<evidence type="ECO:0000313" key="11">
    <source>
        <dbReference type="Proteomes" id="UP000178603"/>
    </source>
</evidence>
<dbReference type="PANTHER" id="PTHR42751:SF3">
    <property type="entry name" value="SODIUM_GLUTAMATE SYMPORTER"/>
    <property type="match status" value="1"/>
</dbReference>
<evidence type="ECO:0000256" key="7">
    <source>
        <dbReference type="SAM" id="Phobius"/>
    </source>
</evidence>
<feature type="transmembrane region" description="Helical" evidence="7">
    <location>
        <begin position="287"/>
        <end position="313"/>
    </location>
</feature>
<dbReference type="Proteomes" id="UP000178603">
    <property type="component" value="Unassembled WGS sequence"/>
</dbReference>
<evidence type="ECO:0000256" key="6">
    <source>
        <dbReference type="ARBA" id="ARBA00023136"/>
    </source>
</evidence>
<keyword evidence="3" id="KW-0813">Transport</keyword>
<keyword evidence="4 7" id="KW-0812">Transmembrane</keyword>
<name>A0A1F8ASC4_9BACT</name>
<dbReference type="InterPro" id="IPR036291">
    <property type="entry name" value="NAD(P)-bd_dom_sf"/>
</dbReference>
<feature type="transmembrane region" description="Helical" evidence="7">
    <location>
        <begin position="172"/>
        <end position="191"/>
    </location>
</feature>
<dbReference type="InterPro" id="IPR003148">
    <property type="entry name" value="RCK_N"/>
</dbReference>
<feature type="transmembrane region" description="Helical" evidence="7">
    <location>
        <begin position="212"/>
        <end position="228"/>
    </location>
</feature>
<accession>A0A1F8ASC4</accession>
<keyword evidence="6 7" id="KW-0472">Membrane</keyword>
<comment type="caution">
    <text evidence="10">The sequence shown here is derived from an EMBL/GenBank/DDBJ whole genome shotgun (WGS) entry which is preliminary data.</text>
</comment>
<evidence type="ECO:0000259" key="9">
    <source>
        <dbReference type="Pfam" id="PF02254"/>
    </source>
</evidence>
<feature type="transmembrane region" description="Helical" evidence="7">
    <location>
        <begin position="111"/>
        <end position="132"/>
    </location>
</feature>
<dbReference type="AlphaFoldDB" id="A0A1F8ASC4"/>
<feature type="transmembrane region" description="Helical" evidence="7">
    <location>
        <begin position="234"/>
        <end position="251"/>
    </location>
</feature>
<dbReference type="GO" id="GO:0015297">
    <property type="term" value="F:antiporter activity"/>
    <property type="evidence" value="ECO:0007669"/>
    <property type="project" value="InterPro"/>
</dbReference>
<evidence type="ECO:0000256" key="3">
    <source>
        <dbReference type="ARBA" id="ARBA00022448"/>
    </source>
</evidence>
<dbReference type="Pfam" id="PF02254">
    <property type="entry name" value="TrkA_N"/>
    <property type="match status" value="1"/>
</dbReference>
<protein>
    <submittedName>
        <fullName evidence="10">Uncharacterized protein</fullName>
    </submittedName>
</protein>
<dbReference type="GO" id="GO:0006813">
    <property type="term" value="P:potassium ion transport"/>
    <property type="evidence" value="ECO:0007669"/>
    <property type="project" value="InterPro"/>
</dbReference>
<comment type="similarity">
    <text evidence="2">Belongs to the monovalent cation:proton antiporter 2 (CPA2) transporter (TC 2.A.37) family.</text>
</comment>
<evidence type="ECO:0000256" key="2">
    <source>
        <dbReference type="ARBA" id="ARBA00005551"/>
    </source>
</evidence>
<organism evidence="10 11">
    <name type="scientific">Candidatus Woesebacteria bacterium RIFCSPHIGHO2_12_FULL_41_24</name>
    <dbReference type="NCBI Taxonomy" id="1802510"/>
    <lineage>
        <taxon>Bacteria</taxon>
        <taxon>Candidatus Woeseibacteriota</taxon>
    </lineage>
</organism>
<feature type="transmembrane region" description="Helical" evidence="7">
    <location>
        <begin position="85"/>
        <end position="105"/>
    </location>
</feature>
<dbReference type="Gene3D" id="1.20.1530.20">
    <property type="match status" value="1"/>
</dbReference>
<feature type="transmembrane region" description="Helical" evidence="7">
    <location>
        <begin position="352"/>
        <end position="371"/>
    </location>
</feature>
<keyword evidence="5 7" id="KW-1133">Transmembrane helix</keyword>
<dbReference type="EMBL" id="MGGW01000017">
    <property type="protein sequence ID" value="OGM54168.1"/>
    <property type="molecule type" value="Genomic_DNA"/>
</dbReference>
<feature type="domain" description="RCK N-terminal" evidence="9">
    <location>
        <begin position="407"/>
        <end position="514"/>
    </location>
</feature>
<dbReference type="InterPro" id="IPR038770">
    <property type="entry name" value="Na+/solute_symporter_sf"/>
</dbReference>
<dbReference type="InterPro" id="IPR006153">
    <property type="entry name" value="Cation/H_exchanger_TM"/>
</dbReference>
<feature type="transmembrane region" description="Helical" evidence="7">
    <location>
        <begin position="55"/>
        <end position="73"/>
    </location>
</feature>
<gene>
    <name evidence="10" type="ORF">A3E44_00600</name>
</gene>
<dbReference type="PANTHER" id="PTHR42751">
    <property type="entry name" value="SODIUM/HYDROGEN EXCHANGER FAMILY/TRKA DOMAIN PROTEIN"/>
    <property type="match status" value="1"/>
</dbReference>
<dbReference type="Gene3D" id="3.40.50.720">
    <property type="entry name" value="NAD(P)-binding Rossmann-like Domain"/>
    <property type="match status" value="1"/>
</dbReference>
<feature type="domain" description="Cation/H+ exchanger transmembrane" evidence="8">
    <location>
        <begin position="12"/>
        <end position="364"/>
    </location>
</feature>
<evidence type="ECO:0000256" key="5">
    <source>
        <dbReference type="ARBA" id="ARBA00022989"/>
    </source>
</evidence>
<dbReference type="Pfam" id="PF00999">
    <property type="entry name" value="Na_H_Exchanger"/>
    <property type="match status" value="1"/>
</dbReference>
<reference evidence="10 11" key="1">
    <citation type="journal article" date="2016" name="Nat. Commun.">
        <title>Thousands of microbial genomes shed light on interconnected biogeochemical processes in an aquifer system.</title>
        <authorList>
            <person name="Anantharaman K."/>
            <person name="Brown C.T."/>
            <person name="Hug L.A."/>
            <person name="Sharon I."/>
            <person name="Castelle C.J."/>
            <person name="Probst A.J."/>
            <person name="Thomas B.C."/>
            <person name="Singh A."/>
            <person name="Wilkins M.J."/>
            <person name="Karaoz U."/>
            <person name="Brodie E.L."/>
            <person name="Williams K.H."/>
            <person name="Hubbard S.S."/>
            <person name="Banfield J.F."/>
        </authorList>
    </citation>
    <scope>NUCLEOTIDE SEQUENCE [LARGE SCALE GENOMIC DNA]</scope>
</reference>
<dbReference type="SUPFAM" id="SSF51735">
    <property type="entry name" value="NAD(P)-binding Rossmann-fold domains"/>
    <property type="match status" value="1"/>
</dbReference>
<feature type="transmembrane region" description="Helical" evidence="7">
    <location>
        <begin position="144"/>
        <end position="166"/>
    </location>
</feature>
<feature type="transmembrane region" description="Helical" evidence="7">
    <location>
        <begin position="320"/>
        <end position="340"/>
    </location>
</feature>
<dbReference type="GO" id="GO:0016020">
    <property type="term" value="C:membrane"/>
    <property type="evidence" value="ECO:0007669"/>
    <property type="project" value="UniProtKB-SubCell"/>
</dbReference>
<comment type="subcellular location">
    <subcellularLocation>
        <location evidence="1">Membrane</location>
        <topology evidence="1">Multi-pass membrane protein</topology>
    </subcellularLocation>
</comment>
<proteinExistence type="inferred from homology"/>
<dbReference type="GO" id="GO:1902600">
    <property type="term" value="P:proton transmembrane transport"/>
    <property type="evidence" value="ECO:0007669"/>
    <property type="project" value="InterPro"/>
</dbReference>
<evidence type="ECO:0000256" key="4">
    <source>
        <dbReference type="ARBA" id="ARBA00022692"/>
    </source>
</evidence>
<evidence type="ECO:0000313" key="10">
    <source>
        <dbReference type="EMBL" id="OGM54168.1"/>
    </source>
</evidence>